<proteinExistence type="inferred from homology"/>
<evidence type="ECO:0000256" key="2">
    <source>
        <dbReference type="ARBA" id="ARBA00023002"/>
    </source>
</evidence>
<gene>
    <name evidence="4" type="primary">arsC</name>
    <name evidence="4" type="ORF">GCM10011516_14210</name>
</gene>
<dbReference type="Gene3D" id="3.40.30.10">
    <property type="entry name" value="Glutaredoxin"/>
    <property type="match status" value="1"/>
</dbReference>
<evidence type="ECO:0000256" key="3">
    <source>
        <dbReference type="PROSITE-ProRule" id="PRU01282"/>
    </source>
</evidence>
<name>A0A8H9G1V5_9SPHI</name>
<keyword evidence="5" id="KW-1185">Reference proteome</keyword>
<dbReference type="InterPro" id="IPR036249">
    <property type="entry name" value="Thioredoxin-like_sf"/>
</dbReference>
<evidence type="ECO:0000256" key="1">
    <source>
        <dbReference type="ARBA" id="ARBA00007198"/>
    </source>
</evidence>
<reference evidence="4" key="2">
    <citation type="submission" date="2020-09" db="EMBL/GenBank/DDBJ databases">
        <authorList>
            <person name="Sun Q."/>
            <person name="Zhou Y."/>
        </authorList>
    </citation>
    <scope>NUCLEOTIDE SEQUENCE</scope>
    <source>
        <strain evidence="4">CGMCC 1.15966</strain>
    </source>
</reference>
<comment type="similarity">
    <text evidence="1 3">Belongs to the ArsC family.</text>
</comment>
<dbReference type="InterPro" id="IPR006660">
    <property type="entry name" value="Arsenate_reductase-like"/>
</dbReference>
<dbReference type="AlphaFoldDB" id="A0A8H9G1V5"/>
<accession>A0A8H9G1V5</accession>
<keyword evidence="2" id="KW-0560">Oxidoreductase</keyword>
<dbReference type="InterPro" id="IPR006659">
    <property type="entry name" value="Arsenate_reductase"/>
</dbReference>
<evidence type="ECO:0000313" key="5">
    <source>
        <dbReference type="Proteomes" id="UP000614460"/>
    </source>
</evidence>
<dbReference type="CDD" id="cd03034">
    <property type="entry name" value="ArsC_ArsC"/>
    <property type="match status" value="1"/>
</dbReference>
<reference evidence="4" key="1">
    <citation type="journal article" date="2014" name="Int. J. Syst. Evol. Microbiol.">
        <title>Complete genome sequence of Corynebacterium casei LMG S-19264T (=DSM 44701T), isolated from a smear-ripened cheese.</title>
        <authorList>
            <consortium name="US DOE Joint Genome Institute (JGI-PGF)"/>
            <person name="Walter F."/>
            <person name="Albersmeier A."/>
            <person name="Kalinowski J."/>
            <person name="Ruckert C."/>
        </authorList>
    </citation>
    <scope>NUCLEOTIDE SEQUENCE</scope>
    <source>
        <strain evidence="4">CGMCC 1.15966</strain>
    </source>
</reference>
<evidence type="ECO:0000313" key="4">
    <source>
        <dbReference type="EMBL" id="GGE17648.1"/>
    </source>
</evidence>
<organism evidence="4 5">
    <name type="scientific">Sphingobacterium cellulitidis</name>
    <dbReference type="NCBI Taxonomy" id="1768011"/>
    <lineage>
        <taxon>Bacteria</taxon>
        <taxon>Pseudomonadati</taxon>
        <taxon>Bacteroidota</taxon>
        <taxon>Sphingobacteriia</taxon>
        <taxon>Sphingobacteriales</taxon>
        <taxon>Sphingobacteriaceae</taxon>
        <taxon>Sphingobacterium</taxon>
    </lineage>
</organism>
<dbReference type="SUPFAM" id="SSF52833">
    <property type="entry name" value="Thioredoxin-like"/>
    <property type="match status" value="1"/>
</dbReference>
<dbReference type="PANTHER" id="PTHR30041">
    <property type="entry name" value="ARSENATE REDUCTASE"/>
    <property type="match status" value="1"/>
</dbReference>
<dbReference type="Pfam" id="PF03960">
    <property type="entry name" value="ArsC"/>
    <property type="match status" value="1"/>
</dbReference>
<protein>
    <submittedName>
        <fullName evidence="4">Arsenate reductase (Glutaredoxin)</fullName>
    </submittedName>
</protein>
<dbReference type="Proteomes" id="UP000614460">
    <property type="component" value="Unassembled WGS sequence"/>
</dbReference>
<dbReference type="GO" id="GO:0008794">
    <property type="term" value="F:arsenate reductase (glutaredoxin) activity"/>
    <property type="evidence" value="ECO:0007669"/>
    <property type="project" value="InterPro"/>
</dbReference>
<dbReference type="PANTHER" id="PTHR30041:SF4">
    <property type="entry name" value="ARSENATE REDUCTASE"/>
    <property type="match status" value="1"/>
</dbReference>
<comment type="caution">
    <text evidence="4">The sequence shown here is derived from an EMBL/GenBank/DDBJ whole genome shotgun (WGS) entry which is preliminary data.</text>
</comment>
<dbReference type="RefSeq" id="WP_182498344.1">
    <property type="nucleotide sequence ID" value="NZ_BMKM01000003.1"/>
</dbReference>
<sequence>MIKIYHNNRCSKSRAAYQLLEENHAEFEVQEYLKEVPTIKELQDILSMLKMKPLDLIRKTETIFREKYSGKDLTDVEWIDIMVENPILIERPIVIKDGKAAIGRPIENIIDLLKDPK</sequence>
<dbReference type="EMBL" id="BMKM01000003">
    <property type="protein sequence ID" value="GGE17648.1"/>
    <property type="molecule type" value="Genomic_DNA"/>
</dbReference>
<dbReference type="PROSITE" id="PS51353">
    <property type="entry name" value="ARSC"/>
    <property type="match status" value="1"/>
</dbReference>
<dbReference type="NCBIfam" id="TIGR00014">
    <property type="entry name" value="arsC"/>
    <property type="match status" value="1"/>
</dbReference>